<gene>
    <name evidence="1" type="ORF">ARMOST_19886</name>
</gene>
<evidence type="ECO:0000313" key="1">
    <source>
        <dbReference type="EMBL" id="SJL16364.1"/>
    </source>
</evidence>
<dbReference type="Proteomes" id="UP000219338">
    <property type="component" value="Unassembled WGS sequence"/>
</dbReference>
<accession>A0A284S5S8</accession>
<dbReference type="InterPro" id="IPR032675">
    <property type="entry name" value="LRR_dom_sf"/>
</dbReference>
<protein>
    <submittedName>
        <fullName evidence="1">Uncharacterized protein</fullName>
    </submittedName>
</protein>
<dbReference type="OrthoDB" id="3043163at2759"/>
<dbReference type="Gene3D" id="3.80.10.10">
    <property type="entry name" value="Ribonuclease Inhibitor"/>
    <property type="match status" value="1"/>
</dbReference>
<keyword evidence="2" id="KW-1185">Reference proteome</keyword>
<organism evidence="1 2">
    <name type="scientific">Armillaria ostoyae</name>
    <name type="common">Armillaria root rot fungus</name>
    <dbReference type="NCBI Taxonomy" id="47428"/>
    <lineage>
        <taxon>Eukaryota</taxon>
        <taxon>Fungi</taxon>
        <taxon>Dikarya</taxon>
        <taxon>Basidiomycota</taxon>
        <taxon>Agaricomycotina</taxon>
        <taxon>Agaricomycetes</taxon>
        <taxon>Agaricomycetidae</taxon>
        <taxon>Agaricales</taxon>
        <taxon>Marasmiineae</taxon>
        <taxon>Physalacriaceae</taxon>
        <taxon>Armillaria</taxon>
    </lineage>
</organism>
<sequence>MTTNHATTVPHALPSAASALSSPELFVRAHADDAILYAGTAAGAPLRFTTGRAATAALMGEPTIHSLWRTTQSTESSPTVEPRLYWAIPHMTHQSSSPTTATNHTENNYPFVHDQASLYGQQLRSSTPTDIAAEGMRFKEEADPEPAAELDSVVVPQLDWRLLAEIFRYIANELDSAVPDENLHFLIAASLVVWPDLDPFKITSDDSEEDDDDPDLQVMHLVVNGEYDNFENSYPLGLMTTPLPSLHTLQLNSIALRSINRLEYSLQDLERLSIWNCHVSTQGLFLLLRSAISLTHFTIGGKRMQVVENSNDASSDPVILPPSFPHTLQFLHLDICALVNWQGSPINNPFRPRMVSWLGHLHGPLSLSVFECKLFTNDIHLPKEIISLAEETLRRLRFFIVETHVGSAYLYLGRLPNLQTLEVLCVESRVADVVEMLRSITTSTFQHLSIFIPLTSLDLSFSSLNALNVAAHQGILRSNRHIDIYLLCRDGAKQAEMRQESTGFTMKRMKAGSVFVQNGDVQAVELKTPLY</sequence>
<name>A0A284S5S8_ARMOS</name>
<dbReference type="EMBL" id="FUEG01000034">
    <property type="protein sequence ID" value="SJL16364.1"/>
    <property type="molecule type" value="Genomic_DNA"/>
</dbReference>
<reference evidence="2" key="1">
    <citation type="journal article" date="2017" name="Nat. Ecol. Evol.">
        <title>Genome expansion and lineage-specific genetic innovations in the forest pathogenic fungi Armillaria.</title>
        <authorList>
            <person name="Sipos G."/>
            <person name="Prasanna A.N."/>
            <person name="Walter M.C."/>
            <person name="O'Connor E."/>
            <person name="Balint B."/>
            <person name="Krizsan K."/>
            <person name="Kiss B."/>
            <person name="Hess J."/>
            <person name="Varga T."/>
            <person name="Slot J."/>
            <person name="Riley R."/>
            <person name="Boka B."/>
            <person name="Rigling D."/>
            <person name="Barry K."/>
            <person name="Lee J."/>
            <person name="Mihaltcheva S."/>
            <person name="LaButti K."/>
            <person name="Lipzen A."/>
            <person name="Waldron R."/>
            <person name="Moloney N.M."/>
            <person name="Sperisen C."/>
            <person name="Kredics L."/>
            <person name="Vagvoelgyi C."/>
            <person name="Patrignani A."/>
            <person name="Fitzpatrick D."/>
            <person name="Nagy I."/>
            <person name="Doyle S."/>
            <person name="Anderson J.B."/>
            <person name="Grigoriev I.V."/>
            <person name="Gueldener U."/>
            <person name="Muensterkoetter M."/>
            <person name="Nagy L.G."/>
        </authorList>
    </citation>
    <scope>NUCLEOTIDE SEQUENCE [LARGE SCALE GENOMIC DNA]</scope>
    <source>
        <strain evidence="2">C18/9</strain>
    </source>
</reference>
<evidence type="ECO:0000313" key="2">
    <source>
        <dbReference type="Proteomes" id="UP000219338"/>
    </source>
</evidence>
<dbReference type="SUPFAM" id="SSF52047">
    <property type="entry name" value="RNI-like"/>
    <property type="match status" value="1"/>
</dbReference>
<dbReference type="AlphaFoldDB" id="A0A284S5S8"/>
<proteinExistence type="predicted"/>